<comment type="subunit">
    <text evidence="2 4">Homodimer.</text>
</comment>
<reference evidence="5" key="1">
    <citation type="submission" date="2023-03" db="EMBL/GenBank/DDBJ databases">
        <title>Chromosome-scale reference genome and RAD-based genetic map of yellow starthistle (Centaurea solstitialis) reveal putative structural variation and QTLs associated with invader traits.</title>
        <authorList>
            <person name="Reatini B."/>
            <person name="Cang F.A."/>
            <person name="Jiang Q."/>
            <person name="Mckibben M.T.W."/>
            <person name="Barker M.S."/>
            <person name="Rieseberg L.H."/>
            <person name="Dlugosch K.M."/>
        </authorList>
    </citation>
    <scope>NUCLEOTIDE SEQUENCE</scope>
    <source>
        <strain evidence="5">CAN-66</strain>
        <tissue evidence="5">Leaf</tissue>
    </source>
</reference>
<sequence>MAKIHLKTRLIITIFFFYILTTIQSKSFSRNLSKKSLDFKKEKLSHLHFYFHDIVTGQHPTAIKVASSPTTNTSSSLFGLVMMIDDMLTLTPEPGSKEVGRAQGIYASADLEKLGFLMTLNYFLQKASTTGAP</sequence>
<evidence type="ECO:0000313" key="6">
    <source>
        <dbReference type="Proteomes" id="UP001172457"/>
    </source>
</evidence>
<dbReference type="InterPro" id="IPR004265">
    <property type="entry name" value="Dirigent"/>
</dbReference>
<keyword evidence="3 4" id="KW-0964">Secreted</keyword>
<dbReference type="PANTHER" id="PTHR21495">
    <property type="entry name" value="NUCLEOPORIN-RELATED"/>
    <property type="match status" value="1"/>
</dbReference>
<keyword evidence="6" id="KW-1185">Reference proteome</keyword>
<comment type="subcellular location">
    <subcellularLocation>
        <location evidence="4">Secreted</location>
        <location evidence="4">Extracellular space</location>
        <location evidence="4">Apoplast</location>
    </subcellularLocation>
</comment>
<comment type="function">
    <text evidence="4">Dirigent proteins impart stereoselectivity on the phenoxy radical-coupling reaction, yielding optically active lignans from two molecules of coniferyl alcohol in the biosynthesis of lignans, flavonolignans, and alkaloids and thus plays a central role in plant secondary metabolism.</text>
</comment>
<dbReference type="GO" id="GO:0048046">
    <property type="term" value="C:apoplast"/>
    <property type="evidence" value="ECO:0007669"/>
    <property type="project" value="UniProtKB-SubCell"/>
</dbReference>
<dbReference type="AlphaFoldDB" id="A0AA38TDZ5"/>
<comment type="similarity">
    <text evidence="1 4">Belongs to the plant dirigent protein family.</text>
</comment>
<protein>
    <recommendedName>
        <fullName evidence="4">Dirigent protein</fullName>
    </recommendedName>
</protein>
<proteinExistence type="inferred from homology"/>
<evidence type="ECO:0000256" key="4">
    <source>
        <dbReference type="RuleBase" id="RU363099"/>
    </source>
</evidence>
<dbReference type="EMBL" id="JARYMX010000003">
    <property type="protein sequence ID" value="KAJ9559200.1"/>
    <property type="molecule type" value="Genomic_DNA"/>
</dbReference>
<evidence type="ECO:0000256" key="2">
    <source>
        <dbReference type="ARBA" id="ARBA00011738"/>
    </source>
</evidence>
<gene>
    <name evidence="5" type="ORF">OSB04_013814</name>
</gene>
<name>A0AA38TDZ5_9ASTR</name>
<accession>A0AA38TDZ5</accession>
<evidence type="ECO:0000256" key="3">
    <source>
        <dbReference type="ARBA" id="ARBA00022525"/>
    </source>
</evidence>
<evidence type="ECO:0000256" key="1">
    <source>
        <dbReference type="ARBA" id="ARBA00010746"/>
    </source>
</evidence>
<comment type="caution">
    <text evidence="5">The sequence shown here is derived from an EMBL/GenBank/DDBJ whole genome shotgun (WGS) entry which is preliminary data.</text>
</comment>
<dbReference type="GO" id="GO:0009699">
    <property type="term" value="P:phenylpropanoid biosynthetic process"/>
    <property type="evidence" value="ECO:0007669"/>
    <property type="project" value="UniProtKB-ARBA"/>
</dbReference>
<dbReference type="InterPro" id="IPR044859">
    <property type="entry name" value="Allene_oxi_cyc_Dirigent"/>
</dbReference>
<organism evidence="5 6">
    <name type="scientific">Centaurea solstitialis</name>
    <name type="common">yellow star-thistle</name>
    <dbReference type="NCBI Taxonomy" id="347529"/>
    <lineage>
        <taxon>Eukaryota</taxon>
        <taxon>Viridiplantae</taxon>
        <taxon>Streptophyta</taxon>
        <taxon>Embryophyta</taxon>
        <taxon>Tracheophyta</taxon>
        <taxon>Spermatophyta</taxon>
        <taxon>Magnoliopsida</taxon>
        <taxon>eudicotyledons</taxon>
        <taxon>Gunneridae</taxon>
        <taxon>Pentapetalae</taxon>
        <taxon>asterids</taxon>
        <taxon>campanulids</taxon>
        <taxon>Asterales</taxon>
        <taxon>Asteraceae</taxon>
        <taxon>Carduoideae</taxon>
        <taxon>Cardueae</taxon>
        <taxon>Centaureinae</taxon>
        <taxon>Centaurea</taxon>
    </lineage>
</organism>
<keyword evidence="4" id="KW-0052">Apoplast</keyword>
<evidence type="ECO:0000313" key="5">
    <source>
        <dbReference type="EMBL" id="KAJ9559200.1"/>
    </source>
</evidence>
<dbReference type="Pfam" id="PF03018">
    <property type="entry name" value="Dirigent"/>
    <property type="match status" value="1"/>
</dbReference>
<dbReference type="Gene3D" id="2.40.480.10">
    <property type="entry name" value="Allene oxide cyclase-like"/>
    <property type="match status" value="1"/>
</dbReference>
<dbReference type="Proteomes" id="UP001172457">
    <property type="component" value="Chromosome 3"/>
</dbReference>